<reference evidence="3" key="1">
    <citation type="submission" date="2023-04" db="EMBL/GenBank/DDBJ databases">
        <authorList>
            <person name="Vijverberg K."/>
            <person name="Xiong W."/>
            <person name="Schranz E."/>
        </authorList>
    </citation>
    <scope>NUCLEOTIDE SEQUENCE</scope>
</reference>
<proteinExistence type="predicted"/>
<name>A0AA35ZJK0_LACSI</name>
<keyword evidence="4" id="KW-1185">Reference proteome</keyword>
<feature type="compositionally biased region" description="Acidic residues" evidence="2">
    <location>
        <begin position="213"/>
        <end position="229"/>
    </location>
</feature>
<dbReference type="AlphaFoldDB" id="A0AA35ZJK0"/>
<accession>A0AA35ZJK0</accession>
<protein>
    <submittedName>
        <fullName evidence="3">Uncharacterized protein</fullName>
    </submittedName>
</protein>
<evidence type="ECO:0000256" key="1">
    <source>
        <dbReference type="SAM" id="Coils"/>
    </source>
</evidence>
<evidence type="ECO:0000256" key="2">
    <source>
        <dbReference type="SAM" id="MobiDB-lite"/>
    </source>
</evidence>
<feature type="coiled-coil region" evidence="1">
    <location>
        <begin position="87"/>
        <end position="114"/>
    </location>
</feature>
<evidence type="ECO:0000313" key="3">
    <source>
        <dbReference type="EMBL" id="CAI9293820.1"/>
    </source>
</evidence>
<feature type="region of interest" description="Disordered" evidence="2">
    <location>
        <begin position="174"/>
        <end position="229"/>
    </location>
</feature>
<dbReference type="Proteomes" id="UP001177003">
    <property type="component" value="Chromosome 7"/>
</dbReference>
<gene>
    <name evidence="3" type="ORF">LSALG_LOCUS32828</name>
</gene>
<evidence type="ECO:0000313" key="4">
    <source>
        <dbReference type="Proteomes" id="UP001177003"/>
    </source>
</evidence>
<sequence>MTEKVDKLIYDAQVFMEIFQQSFDSNTAASNEVISSLSTSLNSERAKFQDICNGLKDDYDKFQSSITSQLSKLKGDLEMERKVMDALAIKTEKVKTLSVKLEQFEKQVQDLLLEKAVIKSCITDVTVFLSYLIEARDLIIPITMRKYLSENIRPTFTILHRLEGVPESSSILKKVGDQIQPTSEKPKPAVKRMPILKSETKPKDKDKLFSDDPIIDNEEEEDLDEAERK</sequence>
<feature type="compositionally biased region" description="Basic and acidic residues" evidence="2">
    <location>
        <begin position="198"/>
        <end position="210"/>
    </location>
</feature>
<organism evidence="3 4">
    <name type="scientific">Lactuca saligna</name>
    <name type="common">Willowleaf lettuce</name>
    <dbReference type="NCBI Taxonomy" id="75948"/>
    <lineage>
        <taxon>Eukaryota</taxon>
        <taxon>Viridiplantae</taxon>
        <taxon>Streptophyta</taxon>
        <taxon>Embryophyta</taxon>
        <taxon>Tracheophyta</taxon>
        <taxon>Spermatophyta</taxon>
        <taxon>Magnoliopsida</taxon>
        <taxon>eudicotyledons</taxon>
        <taxon>Gunneridae</taxon>
        <taxon>Pentapetalae</taxon>
        <taxon>asterids</taxon>
        <taxon>campanulids</taxon>
        <taxon>Asterales</taxon>
        <taxon>Asteraceae</taxon>
        <taxon>Cichorioideae</taxon>
        <taxon>Cichorieae</taxon>
        <taxon>Lactucinae</taxon>
        <taxon>Lactuca</taxon>
    </lineage>
</organism>
<dbReference type="EMBL" id="OX465083">
    <property type="protein sequence ID" value="CAI9293820.1"/>
    <property type="molecule type" value="Genomic_DNA"/>
</dbReference>
<keyword evidence="1" id="KW-0175">Coiled coil</keyword>